<evidence type="ECO:0000256" key="1">
    <source>
        <dbReference type="SAM" id="MobiDB-lite"/>
    </source>
</evidence>
<evidence type="ECO:0000313" key="3">
    <source>
        <dbReference type="EMBL" id="NYI83516.1"/>
    </source>
</evidence>
<dbReference type="RefSeq" id="WP_179720044.1">
    <property type="nucleotide sequence ID" value="NZ_BAABFH010000001.1"/>
</dbReference>
<feature type="domain" description="DUF5753" evidence="2">
    <location>
        <begin position="2"/>
        <end position="120"/>
    </location>
</feature>
<evidence type="ECO:0000313" key="4">
    <source>
        <dbReference type="Proteomes" id="UP000587002"/>
    </source>
</evidence>
<evidence type="ECO:0000259" key="2">
    <source>
        <dbReference type="Pfam" id="PF19054"/>
    </source>
</evidence>
<keyword evidence="4" id="KW-1185">Reference proteome</keyword>
<dbReference type="Pfam" id="PF19054">
    <property type="entry name" value="DUF5753"/>
    <property type="match status" value="1"/>
</dbReference>
<feature type="compositionally biased region" description="Low complexity" evidence="1">
    <location>
        <begin position="115"/>
        <end position="128"/>
    </location>
</feature>
<protein>
    <recommendedName>
        <fullName evidence="2">DUF5753 domain-containing protein</fullName>
    </recommendedName>
</protein>
<sequence length="152" mass="16822">MTEACARAVHEVGRLTLTEDGLQNWVDVRLERQDRLNAGGGLVLHTVIAEEARHRVVGSRAVMAEQLRQLVEIAQRPSVHIRVLPFDSGAHEGIHGPILVLRFPDPTQSDVLTATRRSAGTSSTISARWPNWRGSSPRCRHGRSPRIVLQSC</sequence>
<dbReference type="EMBL" id="JACCFJ010000001">
    <property type="protein sequence ID" value="NYI83516.1"/>
    <property type="molecule type" value="Genomic_DNA"/>
</dbReference>
<feature type="region of interest" description="Disordered" evidence="1">
    <location>
        <begin position="115"/>
        <end position="137"/>
    </location>
</feature>
<dbReference type="Proteomes" id="UP000587002">
    <property type="component" value="Unassembled WGS sequence"/>
</dbReference>
<name>A0A853AI89_9PSEU</name>
<dbReference type="InterPro" id="IPR043917">
    <property type="entry name" value="DUF5753"/>
</dbReference>
<dbReference type="AlphaFoldDB" id="A0A853AI89"/>
<gene>
    <name evidence="3" type="ORF">HNR68_002146</name>
</gene>
<comment type="caution">
    <text evidence="3">The sequence shown here is derived from an EMBL/GenBank/DDBJ whole genome shotgun (WGS) entry which is preliminary data.</text>
</comment>
<proteinExistence type="predicted"/>
<organism evidence="3 4">
    <name type="scientific">Saccharopolyspora hordei</name>
    <dbReference type="NCBI Taxonomy" id="1838"/>
    <lineage>
        <taxon>Bacteria</taxon>
        <taxon>Bacillati</taxon>
        <taxon>Actinomycetota</taxon>
        <taxon>Actinomycetes</taxon>
        <taxon>Pseudonocardiales</taxon>
        <taxon>Pseudonocardiaceae</taxon>
        <taxon>Saccharopolyspora</taxon>
    </lineage>
</organism>
<reference evidence="3 4" key="1">
    <citation type="submission" date="2020-07" db="EMBL/GenBank/DDBJ databases">
        <title>Sequencing the genomes of 1000 actinobacteria strains.</title>
        <authorList>
            <person name="Klenk H.-P."/>
        </authorList>
    </citation>
    <scope>NUCLEOTIDE SEQUENCE [LARGE SCALE GENOMIC DNA]</scope>
    <source>
        <strain evidence="3 4">DSM 44065</strain>
    </source>
</reference>
<accession>A0A853AI89</accession>